<accession>A0ABS2ND36</accession>
<protein>
    <submittedName>
        <fullName evidence="1">Uncharacterized protein</fullName>
    </submittedName>
</protein>
<dbReference type="EMBL" id="JAFBDZ010000002">
    <property type="protein sequence ID" value="MBM7585728.1"/>
    <property type="molecule type" value="Genomic_DNA"/>
</dbReference>
<keyword evidence="2" id="KW-1185">Reference proteome</keyword>
<evidence type="ECO:0000313" key="2">
    <source>
        <dbReference type="Proteomes" id="UP001646157"/>
    </source>
</evidence>
<dbReference type="Proteomes" id="UP001646157">
    <property type="component" value="Unassembled WGS sequence"/>
</dbReference>
<evidence type="ECO:0000313" key="1">
    <source>
        <dbReference type="EMBL" id="MBM7585728.1"/>
    </source>
</evidence>
<reference evidence="1 2" key="1">
    <citation type="submission" date="2021-01" db="EMBL/GenBank/DDBJ databases">
        <title>Genomic Encyclopedia of Type Strains, Phase IV (KMG-IV): sequencing the most valuable type-strain genomes for metagenomic binning, comparative biology and taxonomic classification.</title>
        <authorList>
            <person name="Goeker M."/>
        </authorList>
    </citation>
    <scope>NUCLEOTIDE SEQUENCE [LARGE SCALE GENOMIC DNA]</scope>
    <source>
        <strain evidence="1 2">DSM 24834</strain>
    </source>
</reference>
<proteinExistence type="predicted"/>
<sequence>MLLLVMGKVDVESVIHLKRIEEVRRRSNVNNFDCSNQPRLVVFLMSAAEFVGMCRTVNKYRITDK</sequence>
<gene>
    <name evidence="1" type="ORF">JOC86_002270</name>
</gene>
<comment type="caution">
    <text evidence="1">The sequence shown here is derived from an EMBL/GenBank/DDBJ whole genome shotgun (WGS) entry which is preliminary data.</text>
</comment>
<organism evidence="1 2">
    <name type="scientific">Rossellomorea pakistanensis</name>
    <dbReference type="NCBI Taxonomy" id="992288"/>
    <lineage>
        <taxon>Bacteria</taxon>
        <taxon>Bacillati</taxon>
        <taxon>Bacillota</taxon>
        <taxon>Bacilli</taxon>
        <taxon>Bacillales</taxon>
        <taxon>Bacillaceae</taxon>
        <taxon>Rossellomorea</taxon>
    </lineage>
</organism>
<name>A0ABS2ND36_9BACI</name>